<dbReference type="AlphaFoldDB" id="A0A9W7YDK3"/>
<keyword evidence="2" id="KW-1185">Reference proteome</keyword>
<protein>
    <recommendedName>
        <fullName evidence="3">Endonuclease/exonuclease/phosphatase domain-containing protein</fullName>
    </recommendedName>
</protein>
<comment type="caution">
    <text evidence="1">The sequence shown here is derived from an EMBL/GenBank/DDBJ whole genome shotgun (WGS) entry which is preliminary data.</text>
</comment>
<dbReference type="InterPro" id="IPR036691">
    <property type="entry name" value="Endo/exonu/phosph_ase_sf"/>
</dbReference>
<evidence type="ECO:0008006" key="3">
    <source>
        <dbReference type="Google" id="ProtNLM"/>
    </source>
</evidence>
<accession>A0A9W7YDK3</accession>
<dbReference type="SUPFAM" id="SSF56219">
    <property type="entry name" value="DNase I-like"/>
    <property type="match status" value="1"/>
</dbReference>
<feature type="non-terminal residue" evidence="1">
    <location>
        <position position="340"/>
    </location>
</feature>
<evidence type="ECO:0000313" key="1">
    <source>
        <dbReference type="EMBL" id="KAJ1729306.1"/>
    </source>
</evidence>
<gene>
    <name evidence="1" type="ORF">LPJ61_003589</name>
</gene>
<dbReference type="EMBL" id="JANBOI010000638">
    <property type="protein sequence ID" value="KAJ1729306.1"/>
    <property type="molecule type" value="Genomic_DNA"/>
</dbReference>
<name>A0A9W7YDK3_9FUNG</name>
<dbReference type="OrthoDB" id="5583729at2759"/>
<proteinExistence type="predicted"/>
<organism evidence="1 2">
    <name type="scientific">Coemansia biformis</name>
    <dbReference type="NCBI Taxonomy" id="1286918"/>
    <lineage>
        <taxon>Eukaryota</taxon>
        <taxon>Fungi</taxon>
        <taxon>Fungi incertae sedis</taxon>
        <taxon>Zoopagomycota</taxon>
        <taxon>Kickxellomycotina</taxon>
        <taxon>Kickxellomycetes</taxon>
        <taxon>Kickxellales</taxon>
        <taxon>Kickxellaceae</taxon>
        <taxon>Coemansia</taxon>
    </lineage>
</organism>
<sequence length="340" mass="37650">MVTRTSLDGSLRVVQTWLGDAAAANQQAVLLGDLNERITADGPSSELGRVVANPECWVEAHQTIHGNQGSETAPMRNGTQSGRIDFVFATTGLGPGFVQAAVMESQSGLGEDHRLAVAELATMLLERGQQQPQPPATRQRANWAGASEARLHKFHEWMDAWDGPVDEMDSMLYQTALEVFGTMAERKQAAIRNCRLSRAGKLTFRLSCHSDGSTGRRRSWGALVVECHEVLPDGLPAEVLQECTELAEGDPPAGWQKRMQLLTVYIRRRLGRLRKKEVAGRQFRMILQWVDRRANLMAMNIGWMLRSLGWGRLSAPLSRVVDVTQEGTSILTAPDEVERL</sequence>
<dbReference type="Proteomes" id="UP001143981">
    <property type="component" value="Unassembled WGS sequence"/>
</dbReference>
<evidence type="ECO:0000313" key="2">
    <source>
        <dbReference type="Proteomes" id="UP001143981"/>
    </source>
</evidence>
<reference evidence="1" key="1">
    <citation type="submission" date="2022-07" db="EMBL/GenBank/DDBJ databases">
        <title>Phylogenomic reconstructions and comparative analyses of Kickxellomycotina fungi.</title>
        <authorList>
            <person name="Reynolds N.K."/>
            <person name="Stajich J.E."/>
            <person name="Barry K."/>
            <person name="Grigoriev I.V."/>
            <person name="Crous P."/>
            <person name="Smith M.E."/>
        </authorList>
    </citation>
    <scope>NUCLEOTIDE SEQUENCE</scope>
    <source>
        <strain evidence="1">BCRC 34381</strain>
    </source>
</reference>